<dbReference type="EMBL" id="CACRXK020000503">
    <property type="protein sequence ID" value="CAB3982458.1"/>
    <property type="molecule type" value="Genomic_DNA"/>
</dbReference>
<keyword evidence="2" id="KW-1185">Reference proteome</keyword>
<name>A0A6S7FS92_PARCT</name>
<comment type="caution">
    <text evidence="1">The sequence shown here is derived from an EMBL/GenBank/DDBJ whole genome shotgun (WGS) entry which is preliminary data.</text>
</comment>
<organism evidence="1 2">
    <name type="scientific">Paramuricea clavata</name>
    <name type="common">Red gorgonian</name>
    <name type="synonym">Violescent sea-whip</name>
    <dbReference type="NCBI Taxonomy" id="317549"/>
    <lineage>
        <taxon>Eukaryota</taxon>
        <taxon>Metazoa</taxon>
        <taxon>Cnidaria</taxon>
        <taxon>Anthozoa</taxon>
        <taxon>Octocorallia</taxon>
        <taxon>Malacalcyonacea</taxon>
        <taxon>Plexauridae</taxon>
        <taxon>Paramuricea</taxon>
    </lineage>
</organism>
<proteinExistence type="predicted"/>
<dbReference type="Proteomes" id="UP001152795">
    <property type="component" value="Unassembled WGS sequence"/>
</dbReference>
<reference evidence="1" key="1">
    <citation type="submission" date="2020-04" db="EMBL/GenBank/DDBJ databases">
        <authorList>
            <person name="Alioto T."/>
            <person name="Alioto T."/>
            <person name="Gomez Garrido J."/>
        </authorList>
    </citation>
    <scope>NUCLEOTIDE SEQUENCE</scope>
    <source>
        <strain evidence="1">A484AB</strain>
    </source>
</reference>
<gene>
    <name evidence="1" type="ORF">PACLA_8A087032</name>
</gene>
<evidence type="ECO:0000313" key="2">
    <source>
        <dbReference type="Proteomes" id="UP001152795"/>
    </source>
</evidence>
<protein>
    <submittedName>
        <fullName evidence="1">Uncharacterized protein</fullName>
    </submittedName>
</protein>
<sequence length="123" mass="13723">MILTVIDIPETSKSPVSTMVVATGETATIQDVREKNKEKTKNAKCFKIPKTMLEESLIHEIEYDELPEIGSCTPSMASTSSNERKQVVKSPDDTCIKCKKDEPDDEWTGSSVQCDKCDGWLHL</sequence>
<dbReference type="InterPro" id="IPR011011">
    <property type="entry name" value="Znf_FYVE_PHD"/>
</dbReference>
<dbReference type="AlphaFoldDB" id="A0A6S7FS92"/>
<dbReference type="SUPFAM" id="SSF57903">
    <property type="entry name" value="FYVE/PHD zinc finger"/>
    <property type="match status" value="1"/>
</dbReference>
<evidence type="ECO:0000313" key="1">
    <source>
        <dbReference type="EMBL" id="CAB3982458.1"/>
    </source>
</evidence>
<accession>A0A6S7FS92</accession>